<dbReference type="PANTHER" id="PTHR39613">
    <property type="entry name" value="ANCHORED CELL WALL PROTEIN, PUTATIVE (AFU_ORTHOLOGUE AFUA_4G08960)-RELATED"/>
    <property type="match status" value="1"/>
</dbReference>
<dbReference type="STRING" id="1849047.A0A3D8S1A0"/>
<dbReference type="InterPro" id="IPR018620">
    <property type="entry name" value="Ubiquitin3-bd_protein_But2_C"/>
</dbReference>
<dbReference type="AlphaFoldDB" id="A0A3D8S1A0"/>
<feature type="signal peptide" evidence="1">
    <location>
        <begin position="1"/>
        <end position="16"/>
    </location>
</feature>
<feature type="domain" description="Ubiquitin 3 binding protein But2 C-terminal" evidence="2">
    <location>
        <begin position="201"/>
        <end position="354"/>
    </location>
</feature>
<sequence>MKSSTFTLAFLPLTTAVVLPRQSTCYFSLAARGSPNGTVLESPMGENLIGGNYPPTNYTISNHALSTGRGQSCVVDATTNKFECVASTTSTTNFTLADNGALLHDGCPNYYACPVDEGSWEVYGDALTNSTGCELVTLIAGGFSCAALGSPASSSTAVSSSTPTPTPTPTTTLTSAALATSTGITCPTSLTNATTYLSSSFIIPISSASPNTTFPPSSGDVLITPDNSTILNFVIPDAAPYASTLSNMCALIFDFPTASALANKSATYSFSGVEEEKGSNGGIDFTLLSEVADANTTWTTINSTQTSVLYDFGTVQIIPGGSYEVARFECAGEREFSVQLSSVGGVQLEYIQDSRVSAIGAFVVPCV</sequence>
<proteinExistence type="predicted"/>
<dbReference type="EMBL" id="PDLM01000004">
    <property type="protein sequence ID" value="RDW80038.1"/>
    <property type="molecule type" value="Genomic_DNA"/>
</dbReference>
<evidence type="ECO:0000259" key="2">
    <source>
        <dbReference type="Pfam" id="PF09792"/>
    </source>
</evidence>
<evidence type="ECO:0000313" key="3">
    <source>
        <dbReference type="EMBL" id="RDW80038.1"/>
    </source>
</evidence>
<dbReference type="OrthoDB" id="4657524at2759"/>
<accession>A0A3D8S1A0</accession>
<dbReference type="Proteomes" id="UP000256645">
    <property type="component" value="Unassembled WGS sequence"/>
</dbReference>
<feature type="chain" id="PRO_5017729314" description="Ubiquitin 3 binding protein But2 C-terminal domain-containing protein" evidence="1">
    <location>
        <begin position="17"/>
        <end position="367"/>
    </location>
</feature>
<comment type="caution">
    <text evidence="3">The sequence shown here is derived from an EMBL/GenBank/DDBJ whole genome shotgun (WGS) entry which is preliminary data.</text>
</comment>
<name>A0A3D8S1A0_9HELO</name>
<dbReference type="PANTHER" id="PTHR39613:SF1">
    <property type="entry name" value="ANCHORED CELL WALL PROTEIN, PUTATIVE (AFU_ORTHOLOGUE AFUA_4G08960)-RELATED"/>
    <property type="match status" value="1"/>
</dbReference>
<evidence type="ECO:0000313" key="4">
    <source>
        <dbReference type="Proteomes" id="UP000256645"/>
    </source>
</evidence>
<keyword evidence="1" id="KW-0732">Signal</keyword>
<keyword evidence="4" id="KW-1185">Reference proteome</keyword>
<dbReference type="Pfam" id="PF09792">
    <property type="entry name" value="But2"/>
    <property type="match status" value="1"/>
</dbReference>
<evidence type="ECO:0000256" key="1">
    <source>
        <dbReference type="SAM" id="SignalP"/>
    </source>
</evidence>
<reference evidence="3 4" key="1">
    <citation type="journal article" date="2018" name="IMA Fungus">
        <title>IMA Genome-F 9: Draft genome sequence of Annulohypoxylon stygium, Aspergillus mulundensis, Berkeleyomyces basicola (syn. Thielaviopsis basicola), Ceratocystis smalleyi, two Cercospora beticola strains, Coleophoma cylindrospora, Fusarium fracticaudum, Phialophora cf. hyalina, and Morchella septimelata.</title>
        <authorList>
            <person name="Wingfield B.D."/>
            <person name="Bills G.F."/>
            <person name="Dong Y."/>
            <person name="Huang W."/>
            <person name="Nel W.J."/>
            <person name="Swalarsk-Parry B.S."/>
            <person name="Vaghefi N."/>
            <person name="Wilken P.M."/>
            <person name="An Z."/>
            <person name="de Beer Z.W."/>
            <person name="De Vos L."/>
            <person name="Chen L."/>
            <person name="Duong T.A."/>
            <person name="Gao Y."/>
            <person name="Hammerbacher A."/>
            <person name="Kikkert J.R."/>
            <person name="Li Y."/>
            <person name="Li H."/>
            <person name="Li K."/>
            <person name="Li Q."/>
            <person name="Liu X."/>
            <person name="Ma X."/>
            <person name="Naidoo K."/>
            <person name="Pethybridge S.J."/>
            <person name="Sun J."/>
            <person name="Steenkamp E.T."/>
            <person name="van der Nest M.A."/>
            <person name="van Wyk S."/>
            <person name="Wingfield M.J."/>
            <person name="Xiong C."/>
            <person name="Yue Q."/>
            <person name="Zhang X."/>
        </authorList>
    </citation>
    <scope>NUCLEOTIDE SEQUENCE [LARGE SCALE GENOMIC DNA]</scope>
    <source>
        <strain evidence="3 4">BP6252</strain>
    </source>
</reference>
<gene>
    <name evidence="3" type="ORF">BP6252_04676</name>
</gene>
<organism evidence="3 4">
    <name type="scientific">Coleophoma cylindrospora</name>
    <dbReference type="NCBI Taxonomy" id="1849047"/>
    <lineage>
        <taxon>Eukaryota</taxon>
        <taxon>Fungi</taxon>
        <taxon>Dikarya</taxon>
        <taxon>Ascomycota</taxon>
        <taxon>Pezizomycotina</taxon>
        <taxon>Leotiomycetes</taxon>
        <taxon>Helotiales</taxon>
        <taxon>Dermateaceae</taxon>
        <taxon>Coleophoma</taxon>
    </lineage>
</organism>
<protein>
    <recommendedName>
        <fullName evidence="2">Ubiquitin 3 binding protein But2 C-terminal domain-containing protein</fullName>
    </recommendedName>
</protein>